<dbReference type="Gene3D" id="1.20.80.10">
    <property type="match status" value="1"/>
</dbReference>
<dbReference type="InterPro" id="IPR014352">
    <property type="entry name" value="FERM/acyl-CoA-bd_prot_sf"/>
</dbReference>
<evidence type="ECO:0000256" key="1">
    <source>
        <dbReference type="ARBA" id="ARBA00022737"/>
    </source>
</evidence>
<dbReference type="PANTHER" id="PTHR24124">
    <property type="entry name" value="ANKYRIN REPEAT FAMILY A"/>
    <property type="match status" value="1"/>
</dbReference>
<evidence type="ECO:0000256" key="4">
    <source>
        <dbReference type="SAM" id="MobiDB-lite"/>
    </source>
</evidence>
<dbReference type="PRINTS" id="PR00689">
    <property type="entry name" value="ACOABINDINGP"/>
</dbReference>
<dbReference type="InterPro" id="IPR035984">
    <property type="entry name" value="Acyl-CoA-binding_sf"/>
</dbReference>
<keyword evidence="2 3" id="KW-0040">ANK repeat</keyword>
<dbReference type="PROSITE" id="PS50297">
    <property type="entry name" value="ANK_REP_REGION"/>
    <property type="match status" value="1"/>
</dbReference>
<feature type="domain" description="ACB" evidence="5">
    <location>
        <begin position="3"/>
        <end position="94"/>
    </location>
</feature>
<accession>A0AAF0YAZ4</accession>
<feature type="region of interest" description="Disordered" evidence="4">
    <location>
        <begin position="92"/>
        <end position="136"/>
    </location>
</feature>
<evidence type="ECO:0000256" key="3">
    <source>
        <dbReference type="PROSITE-ProRule" id="PRU00023"/>
    </source>
</evidence>
<evidence type="ECO:0000256" key="2">
    <source>
        <dbReference type="ARBA" id="ARBA00023043"/>
    </source>
</evidence>
<feature type="compositionally biased region" description="Acidic residues" evidence="4">
    <location>
        <begin position="97"/>
        <end position="106"/>
    </location>
</feature>
<dbReference type="EMBL" id="CP086718">
    <property type="protein sequence ID" value="WOO83448.1"/>
    <property type="molecule type" value="Genomic_DNA"/>
</dbReference>
<dbReference type="GeneID" id="87810147"/>
<gene>
    <name evidence="6" type="primary">ACBP4</name>
    <name evidence="6" type="ORF">LOC62_05G006972</name>
</gene>
<evidence type="ECO:0000313" key="7">
    <source>
        <dbReference type="Proteomes" id="UP000827549"/>
    </source>
</evidence>
<protein>
    <submittedName>
        <fullName evidence="6">Acyl-CoA-binding domain-containing protein 4</fullName>
    </submittedName>
</protein>
<evidence type="ECO:0000313" key="6">
    <source>
        <dbReference type="EMBL" id="WOO83448.1"/>
    </source>
</evidence>
<dbReference type="PROSITE" id="PS50088">
    <property type="entry name" value="ANK_REPEAT"/>
    <property type="match status" value="1"/>
</dbReference>
<dbReference type="SUPFAM" id="SSF47027">
    <property type="entry name" value="Acyl-CoA binding protein"/>
    <property type="match status" value="1"/>
</dbReference>
<dbReference type="InterPro" id="IPR036770">
    <property type="entry name" value="Ankyrin_rpt-contain_sf"/>
</dbReference>
<dbReference type="PROSITE" id="PS51228">
    <property type="entry name" value="ACB_2"/>
    <property type="match status" value="1"/>
</dbReference>
<name>A0AAF0YAZ4_9TREE</name>
<proteinExistence type="predicted"/>
<dbReference type="InterPro" id="IPR002110">
    <property type="entry name" value="Ankyrin_rpt"/>
</dbReference>
<dbReference type="AlphaFoldDB" id="A0AAF0YAZ4"/>
<reference evidence="6" key="1">
    <citation type="submission" date="2023-10" db="EMBL/GenBank/DDBJ databases">
        <authorList>
            <person name="Noh H."/>
        </authorList>
    </citation>
    <scope>NUCLEOTIDE SEQUENCE</scope>
    <source>
        <strain evidence="6">DUCC4014</strain>
    </source>
</reference>
<dbReference type="SUPFAM" id="SSF48403">
    <property type="entry name" value="Ankyrin repeat"/>
    <property type="match status" value="1"/>
</dbReference>
<dbReference type="GO" id="GO:0005634">
    <property type="term" value="C:nucleus"/>
    <property type="evidence" value="ECO:0007669"/>
    <property type="project" value="TreeGrafter"/>
</dbReference>
<organism evidence="6 7">
    <name type="scientific">Vanrija pseudolonga</name>
    <dbReference type="NCBI Taxonomy" id="143232"/>
    <lineage>
        <taxon>Eukaryota</taxon>
        <taxon>Fungi</taxon>
        <taxon>Dikarya</taxon>
        <taxon>Basidiomycota</taxon>
        <taxon>Agaricomycotina</taxon>
        <taxon>Tremellomycetes</taxon>
        <taxon>Trichosporonales</taxon>
        <taxon>Trichosporonaceae</taxon>
        <taxon>Vanrija</taxon>
    </lineage>
</organism>
<keyword evidence="1" id="KW-0677">Repeat</keyword>
<dbReference type="PANTHER" id="PTHR24124:SF15">
    <property type="entry name" value="LP07441P"/>
    <property type="match status" value="1"/>
</dbReference>
<dbReference type="Gene3D" id="1.25.40.20">
    <property type="entry name" value="Ankyrin repeat-containing domain"/>
    <property type="match status" value="1"/>
</dbReference>
<dbReference type="GO" id="GO:0000062">
    <property type="term" value="F:fatty-acyl-CoA binding"/>
    <property type="evidence" value="ECO:0007669"/>
    <property type="project" value="InterPro"/>
</dbReference>
<dbReference type="Pfam" id="PF00887">
    <property type="entry name" value="ACBP"/>
    <property type="match status" value="1"/>
</dbReference>
<dbReference type="InterPro" id="IPR000582">
    <property type="entry name" value="Acyl-CoA-binding_protein"/>
</dbReference>
<dbReference type="Proteomes" id="UP000827549">
    <property type="component" value="Chromosome 5"/>
</dbReference>
<keyword evidence="7" id="KW-1185">Reference proteome</keyword>
<dbReference type="Pfam" id="PF12796">
    <property type="entry name" value="Ank_2"/>
    <property type="match status" value="1"/>
</dbReference>
<dbReference type="RefSeq" id="XP_062629474.1">
    <property type="nucleotide sequence ID" value="XM_062773490.1"/>
</dbReference>
<feature type="repeat" description="ANK" evidence="3">
    <location>
        <begin position="168"/>
        <end position="200"/>
    </location>
</feature>
<evidence type="ECO:0000259" key="5">
    <source>
        <dbReference type="PROSITE" id="PS51228"/>
    </source>
</evidence>
<sequence length="222" mass="23346">MSTQEQFDAAVAWLSSSSQASGLGNDKRLELYGLFKFANSSSGPTGSRPGIFSFEGRAKYDAWARVAAEYAGREDAARARYVELARGAGWAEGKVAEEEEEEGGEDGAERKPSGGGGLSFGPSVSMMVQTDEGGPQSLVHDAASTGSVDQLKQILASDRSLLDAKDEFGFTPLHLAADRGNVDAVKLLISLGADKSILDPDEQTALDIAKISGREDVVSLLG</sequence>
<dbReference type="GO" id="GO:0010468">
    <property type="term" value="P:regulation of gene expression"/>
    <property type="evidence" value="ECO:0007669"/>
    <property type="project" value="TreeGrafter"/>
</dbReference>
<dbReference type="SMART" id="SM00248">
    <property type="entry name" value="ANK"/>
    <property type="match status" value="1"/>
</dbReference>